<evidence type="ECO:0000313" key="2">
    <source>
        <dbReference type="Proteomes" id="UP001209878"/>
    </source>
</evidence>
<protein>
    <submittedName>
        <fullName evidence="1">Uncharacterized protein</fullName>
    </submittedName>
</protein>
<sequence>MLQKKVKEVLAGTLPLEEMSDAEMTEDMTDTITALITNPAGFVGKYLDHIWDIDGVDVTFHGKVVRLKYTKANGQAFQVTYWRDDESEIYGEDAIVLLVEFVLDIIFRDLWLLF</sequence>
<dbReference type="EMBL" id="JAODUO010004128">
    <property type="protein sequence ID" value="KAK2144707.1"/>
    <property type="molecule type" value="Genomic_DNA"/>
</dbReference>
<gene>
    <name evidence="1" type="ORF">NP493_4143g00006</name>
</gene>
<reference evidence="1" key="1">
    <citation type="journal article" date="2023" name="Mol. Biol. Evol.">
        <title>Third-Generation Sequencing Reveals the Adaptive Role of the Epigenome in Three Deep-Sea Polychaetes.</title>
        <authorList>
            <person name="Perez M."/>
            <person name="Aroh O."/>
            <person name="Sun Y."/>
            <person name="Lan Y."/>
            <person name="Juniper S.K."/>
            <person name="Young C.R."/>
            <person name="Angers B."/>
            <person name="Qian P.Y."/>
        </authorList>
    </citation>
    <scope>NUCLEOTIDE SEQUENCE</scope>
    <source>
        <strain evidence="1">R07B-5</strain>
    </source>
</reference>
<proteinExistence type="predicted"/>
<accession>A0AAD9J243</accession>
<dbReference type="Proteomes" id="UP001209878">
    <property type="component" value="Unassembled WGS sequence"/>
</dbReference>
<dbReference type="AlphaFoldDB" id="A0AAD9J243"/>
<evidence type="ECO:0000313" key="1">
    <source>
        <dbReference type="EMBL" id="KAK2144707.1"/>
    </source>
</evidence>
<name>A0AAD9J243_RIDPI</name>
<comment type="caution">
    <text evidence="1">The sequence shown here is derived from an EMBL/GenBank/DDBJ whole genome shotgun (WGS) entry which is preliminary data.</text>
</comment>
<organism evidence="1 2">
    <name type="scientific">Ridgeia piscesae</name>
    <name type="common">Tubeworm</name>
    <dbReference type="NCBI Taxonomy" id="27915"/>
    <lineage>
        <taxon>Eukaryota</taxon>
        <taxon>Metazoa</taxon>
        <taxon>Spiralia</taxon>
        <taxon>Lophotrochozoa</taxon>
        <taxon>Annelida</taxon>
        <taxon>Polychaeta</taxon>
        <taxon>Sedentaria</taxon>
        <taxon>Canalipalpata</taxon>
        <taxon>Sabellida</taxon>
        <taxon>Siboglinidae</taxon>
        <taxon>Ridgeia</taxon>
    </lineage>
</organism>
<keyword evidence="2" id="KW-1185">Reference proteome</keyword>